<evidence type="ECO:0000256" key="3">
    <source>
        <dbReference type="SAM" id="MobiDB-lite"/>
    </source>
</evidence>
<organism evidence="4 5">
    <name type="scientific">Protaetiibacter mangrovi</name>
    <dbReference type="NCBI Taxonomy" id="2970926"/>
    <lineage>
        <taxon>Bacteria</taxon>
        <taxon>Bacillati</taxon>
        <taxon>Actinomycetota</taxon>
        <taxon>Actinomycetes</taxon>
        <taxon>Micrococcales</taxon>
        <taxon>Microbacteriaceae</taxon>
        <taxon>Protaetiibacter</taxon>
    </lineage>
</organism>
<sequence>MQNPTTGDARAADETPTTFPPLPAGTYGSKQPTNRGIEGLITRYLVRQARKPRKPGARNGASVLALTTIGAKSGLERTSPVGYGPHEGGWLITASAAGAKNHPAWYYNLAAHPERAVIEIGGERIPVAARQLAPDEADVTFAALLETMHPVARRTLLGYRKATDRRIPLIHLTRR</sequence>
<dbReference type="PANTHER" id="PTHR39428">
    <property type="entry name" value="F420H(2)-DEPENDENT QUINONE REDUCTASE RV1261C"/>
    <property type="match status" value="1"/>
</dbReference>
<comment type="catalytic activity">
    <reaction evidence="2">
        <text>oxidized coenzyme F420-(gamma-L-Glu)(n) + a quinol + H(+) = reduced coenzyme F420-(gamma-L-Glu)(n) + a quinone</text>
        <dbReference type="Rhea" id="RHEA:39663"/>
        <dbReference type="Rhea" id="RHEA-COMP:12939"/>
        <dbReference type="Rhea" id="RHEA-COMP:14378"/>
        <dbReference type="ChEBI" id="CHEBI:15378"/>
        <dbReference type="ChEBI" id="CHEBI:24646"/>
        <dbReference type="ChEBI" id="CHEBI:132124"/>
        <dbReference type="ChEBI" id="CHEBI:133980"/>
        <dbReference type="ChEBI" id="CHEBI:139511"/>
    </reaction>
</comment>
<protein>
    <submittedName>
        <fullName evidence="4">Nitroreductase family deazaflavin-dependent oxidoreductase</fullName>
    </submittedName>
</protein>
<comment type="similarity">
    <text evidence="1">Belongs to the F420H(2)-dependent quinone reductase family.</text>
</comment>
<reference evidence="4 5" key="1">
    <citation type="submission" date="2022-08" db="EMBL/GenBank/DDBJ databases">
        <authorList>
            <person name="Li F."/>
        </authorList>
    </citation>
    <scope>NUCLEOTIDE SEQUENCE [LARGE SCALE GENOMIC DNA]</scope>
    <source>
        <strain evidence="4 5">10F1B-8-1</strain>
    </source>
</reference>
<dbReference type="NCBIfam" id="TIGR00026">
    <property type="entry name" value="hi_GC_TIGR00026"/>
    <property type="match status" value="1"/>
</dbReference>
<evidence type="ECO:0000313" key="4">
    <source>
        <dbReference type="EMBL" id="MCS0499537.1"/>
    </source>
</evidence>
<gene>
    <name evidence="4" type="ORF">NUH29_08230</name>
</gene>
<dbReference type="InterPro" id="IPR004378">
    <property type="entry name" value="F420H2_quin_Rdtase"/>
</dbReference>
<keyword evidence="5" id="KW-1185">Reference proteome</keyword>
<dbReference type="PANTHER" id="PTHR39428:SF1">
    <property type="entry name" value="F420H(2)-DEPENDENT QUINONE REDUCTASE RV1261C"/>
    <property type="match status" value="1"/>
</dbReference>
<comment type="caution">
    <text evidence="4">The sequence shown here is derived from an EMBL/GenBank/DDBJ whole genome shotgun (WGS) entry which is preliminary data.</text>
</comment>
<dbReference type="Proteomes" id="UP001205337">
    <property type="component" value="Unassembled WGS sequence"/>
</dbReference>
<dbReference type="Gene3D" id="2.30.110.10">
    <property type="entry name" value="Electron Transport, Fmn-binding Protein, Chain A"/>
    <property type="match status" value="1"/>
</dbReference>
<proteinExistence type="inferred from homology"/>
<accession>A0ABT1ZFR2</accession>
<dbReference type="InterPro" id="IPR012349">
    <property type="entry name" value="Split_barrel_FMN-bd"/>
</dbReference>
<dbReference type="RefSeq" id="WP_258798586.1">
    <property type="nucleotide sequence ID" value="NZ_JANTHX010000007.1"/>
</dbReference>
<feature type="region of interest" description="Disordered" evidence="3">
    <location>
        <begin position="1"/>
        <end position="34"/>
    </location>
</feature>
<evidence type="ECO:0000256" key="1">
    <source>
        <dbReference type="ARBA" id="ARBA00008710"/>
    </source>
</evidence>
<dbReference type="Pfam" id="PF04075">
    <property type="entry name" value="F420H2_quin_red"/>
    <property type="match status" value="1"/>
</dbReference>
<name>A0ABT1ZFR2_9MICO</name>
<evidence type="ECO:0000256" key="2">
    <source>
        <dbReference type="ARBA" id="ARBA00049106"/>
    </source>
</evidence>
<dbReference type="EMBL" id="JANTHX010000007">
    <property type="protein sequence ID" value="MCS0499537.1"/>
    <property type="molecule type" value="Genomic_DNA"/>
</dbReference>
<evidence type="ECO:0000313" key="5">
    <source>
        <dbReference type="Proteomes" id="UP001205337"/>
    </source>
</evidence>